<evidence type="ECO:0000313" key="2">
    <source>
        <dbReference type="Proteomes" id="UP000002276"/>
    </source>
</evidence>
<gene>
    <name evidence="1" type="ordered locus">BGP004</name>
</gene>
<reference evidence="1" key="2">
    <citation type="submission" date="2004-09" db="EMBL/GenBank/DDBJ databases">
        <authorList>
            <person name="Gloeckner G."/>
            <person name="Schilhabel M."/>
            <person name="Lehmann R."/>
            <person name="Platzer M."/>
        </authorList>
    </citation>
    <scope>NUCLEOTIDE SEQUENCE</scope>
    <source>
        <strain evidence="1">PBi</strain>
    </source>
</reference>
<dbReference type="AlphaFoldDB" id="A0A7I6GX47"/>
<sequence length="53" mass="6232">MGSLKAFGFFENFPRWLSMVKKHWPKNFFGSPLSSKGKKVPFPYLKIGFFIFL</sequence>
<accession>A0A7I6GX47</accession>
<geneLocation type="plasmid" evidence="2">
    <name>3</name>
</geneLocation>
<protein>
    <submittedName>
        <fullName evidence="1">Uncharacterized protein</fullName>
    </submittedName>
</protein>
<dbReference type="EMBL" id="AY722917">
    <property type="protein sequence ID" value="AAU85854.1"/>
    <property type="molecule type" value="Genomic_DNA"/>
</dbReference>
<proteinExistence type="predicted"/>
<evidence type="ECO:0000313" key="1">
    <source>
        <dbReference type="EMBL" id="AAU85854.1"/>
    </source>
</evidence>
<name>A0A7I6GX47_BORGP</name>
<organism evidence="1">
    <name type="scientific">Borrelia garinii subsp. bavariensis (strain ATCC BAA-2496 / DSM 23469 / PBi)</name>
    <name type="common">Borreliella bavariensis</name>
    <dbReference type="NCBI Taxonomy" id="290434"/>
    <lineage>
        <taxon>Bacteria</taxon>
        <taxon>Pseudomonadati</taxon>
        <taxon>Spirochaetota</taxon>
        <taxon>Spirochaetia</taxon>
        <taxon>Spirochaetales</taxon>
        <taxon>Borreliaceae</taxon>
        <taxon>Borreliella</taxon>
    </lineage>
</organism>
<reference evidence="1" key="1">
    <citation type="journal article" date="2004" name="Nucleic Acids Res.">
        <title>Comparative analysis of the Borrelia garinii genome.</title>
        <authorList>
            <person name="Glockner G."/>
            <person name="Lehmann R."/>
            <person name="Romualdi A."/>
            <person name="Pradella S."/>
            <person name="Schulte-Spechtel U."/>
            <person name="Schilhabel M."/>
            <person name="Wilske B."/>
            <person name="Suhnel J."/>
            <person name="Platzer M."/>
        </authorList>
    </citation>
    <scope>NUCLEOTIDE SEQUENCE [LARGE SCALE GENOMIC DNA]</scope>
    <source>
        <strain>ATCC BAA-2496 / DSM 23469 / PBi</strain>
        <strain evidence="1">PBi</strain>
        <plasmid>3</plasmid>
    </source>
</reference>